<protein>
    <recommendedName>
        <fullName evidence="3">LURP-one-related family protein</fullName>
    </recommendedName>
</protein>
<accession>A0A437KMW3</accession>
<gene>
    <name evidence="1" type="ORF">EOD40_15100</name>
</gene>
<keyword evidence="2" id="KW-1185">Reference proteome</keyword>
<comment type="caution">
    <text evidence="1">The sequence shown here is derived from an EMBL/GenBank/DDBJ whole genome shotgun (WGS) entry which is preliminary data.</text>
</comment>
<dbReference type="AlphaFoldDB" id="A0A437KMW3"/>
<dbReference type="Proteomes" id="UP000285211">
    <property type="component" value="Unassembled WGS sequence"/>
</dbReference>
<reference evidence="1 2" key="1">
    <citation type="submission" date="2019-01" db="EMBL/GenBank/DDBJ databases">
        <authorList>
            <person name="Chen W.-M."/>
        </authorList>
    </citation>
    <scope>NUCLEOTIDE SEQUENCE [LARGE SCALE GENOMIC DNA]</scope>
    <source>
        <strain evidence="1 2">BBQ-12</strain>
    </source>
</reference>
<dbReference type="EMBL" id="SACJ01000012">
    <property type="protein sequence ID" value="RVT72737.1"/>
    <property type="molecule type" value="Genomic_DNA"/>
</dbReference>
<organism evidence="1 2">
    <name type="scientific">Flavobacterium sufflavum</name>
    <dbReference type="NCBI Taxonomy" id="1921138"/>
    <lineage>
        <taxon>Bacteria</taxon>
        <taxon>Pseudomonadati</taxon>
        <taxon>Bacteroidota</taxon>
        <taxon>Flavobacteriia</taxon>
        <taxon>Flavobacteriales</taxon>
        <taxon>Flavobacteriaceae</taxon>
        <taxon>Flavobacterium</taxon>
    </lineage>
</organism>
<evidence type="ECO:0000313" key="1">
    <source>
        <dbReference type="EMBL" id="RVT72737.1"/>
    </source>
</evidence>
<name>A0A437KMW3_9FLAO</name>
<proteinExistence type="predicted"/>
<evidence type="ECO:0000313" key="2">
    <source>
        <dbReference type="Proteomes" id="UP000285211"/>
    </source>
</evidence>
<sequence length="155" mass="18106">MEAKSIDKKTFQLIENEQLLGELVYADLFYSKAEIKLPNSETYQIKPIGIFRTTTVVTKKGAEIANLKMNWRGQMLIAFQDGQEYVLKGKGMFYSKYVIVNKEQEILIEFDPKFNWKKFRYNYNITYNKIPEDILLILLGIYTSNYIINATSATM</sequence>
<dbReference type="OrthoDB" id="948713at2"/>
<evidence type="ECO:0008006" key="3">
    <source>
        <dbReference type="Google" id="ProtNLM"/>
    </source>
</evidence>
<dbReference type="RefSeq" id="WP_128196944.1">
    <property type="nucleotide sequence ID" value="NZ_SACJ01000012.1"/>
</dbReference>